<dbReference type="CDD" id="cd19535">
    <property type="entry name" value="Cyc_NRPS"/>
    <property type="match status" value="2"/>
</dbReference>
<protein>
    <submittedName>
        <fullName evidence="7">Amino acid adenylation domain-containing protein</fullName>
    </submittedName>
</protein>
<reference evidence="7 8" key="1">
    <citation type="submission" date="2022-11" db="EMBL/GenBank/DDBJ databases">
        <title>Viruses from the air-sea interface of a natural surface slick.</title>
        <authorList>
            <person name="Rahlff J."/>
            <person name="Holmfeldt K."/>
        </authorList>
    </citation>
    <scope>NUCLEOTIDE SEQUENCE [LARGE SCALE GENOMIC DNA]</scope>
    <source>
        <strain evidence="7 8">SMS4</strain>
    </source>
</reference>
<dbReference type="Proteomes" id="UP001231109">
    <property type="component" value="Unassembled WGS sequence"/>
</dbReference>
<dbReference type="Pfam" id="PF00550">
    <property type="entry name" value="PP-binding"/>
    <property type="match status" value="3"/>
</dbReference>
<evidence type="ECO:0000256" key="5">
    <source>
        <dbReference type="ARBA" id="ARBA00022598"/>
    </source>
</evidence>
<dbReference type="InterPro" id="IPR023213">
    <property type="entry name" value="CAT-like_dom_sf"/>
</dbReference>
<dbReference type="Pfam" id="PF00668">
    <property type="entry name" value="Condensation"/>
    <property type="match status" value="3"/>
</dbReference>
<evidence type="ECO:0000256" key="4">
    <source>
        <dbReference type="ARBA" id="ARBA00022553"/>
    </source>
</evidence>
<dbReference type="InterPro" id="IPR057737">
    <property type="entry name" value="Condensation_MtbB-like"/>
</dbReference>
<gene>
    <name evidence="7" type="ORF">ORJ04_02195</name>
</gene>
<dbReference type="RefSeq" id="WP_305973490.1">
    <property type="nucleotide sequence ID" value="NZ_JAPJDZ010000003.1"/>
</dbReference>
<dbReference type="PROSITE" id="PS50075">
    <property type="entry name" value="CARRIER"/>
    <property type="match status" value="3"/>
</dbReference>
<dbReference type="Pfam" id="PF00501">
    <property type="entry name" value="AMP-binding"/>
    <property type="match status" value="2"/>
</dbReference>
<dbReference type="Gene3D" id="3.30.300.30">
    <property type="match status" value="3"/>
</dbReference>
<dbReference type="InterPro" id="IPR001242">
    <property type="entry name" value="Condensation_dom"/>
</dbReference>
<dbReference type="Gene3D" id="3.30.559.10">
    <property type="entry name" value="Chloramphenicol acetyltransferase-like domain"/>
    <property type="match status" value="3"/>
</dbReference>
<dbReference type="InterPro" id="IPR009081">
    <property type="entry name" value="PP-bd_ACP"/>
</dbReference>
<dbReference type="NCBIfam" id="TIGR01733">
    <property type="entry name" value="AA-adenyl-dom"/>
    <property type="match status" value="1"/>
</dbReference>
<dbReference type="CDD" id="cd05930">
    <property type="entry name" value="A_NRPS"/>
    <property type="match status" value="1"/>
</dbReference>
<keyword evidence="4" id="KW-0597">Phosphoprotein</keyword>
<dbReference type="Gene3D" id="3.30.559.30">
    <property type="entry name" value="Nonribosomal peptide synthetase, condensation domain"/>
    <property type="match status" value="3"/>
</dbReference>
<evidence type="ECO:0000256" key="1">
    <source>
        <dbReference type="ARBA" id="ARBA00001957"/>
    </source>
</evidence>
<dbReference type="InterPro" id="IPR020845">
    <property type="entry name" value="AMP-binding_CS"/>
</dbReference>
<dbReference type="InterPro" id="IPR025110">
    <property type="entry name" value="AMP-bd_C"/>
</dbReference>
<feature type="domain" description="Carrier" evidence="6">
    <location>
        <begin position="2994"/>
        <end position="3069"/>
    </location>
</feature>
<dbReference type="PROSITE" id="PS00012">
    <property type="entry name" value="PHOSPHOPANTETHEINE"/>
    <property type="match status" value="2"/>
</dbReference>
<keyword evidence="3" id="KW-0596">Phosphopantetheine</keyword>
<dbReference type="PANTHER" id="PTHR45527">
    <property type="entry name" value="NONRIBOSOMAL PEPTIDE SYNTHETASE"/>
    <property type="match status" value="1"/>
</dbReference>
<dbReference type="Pfam" id="PF13193">
    <property type="entry name" value="AMP-binding_C"/>
    <property type="match status" value="1"/>
</dbReference>
<feature type="domain" description="Carrier" evidence="6">
    <location>
        <begin position="2440"/>
        <end position="2515"/>
    </location>
</feature>
<dbReference type="PANTHER" id="PTHR45527:SF10">
    <property type="entry name" value="PYOCHELIN SYNTHASE PCHF"/>
    <property type="match status" value="1"/>
</dbReference>
<dbReference type="InterPro" id="IPR000873">
    <property type="entry name" value="AMP-dep_synth/lig_dom"/>
</dbReference>
<accession>A0ABT9HUH1</accession>
<comment type="caution">
    <text evidence="7">The sequence shown here is derived from an EMBL/GenBank/DDBJ whole genome shotgun (WGS) entry which is preliminary data.</text>
</comment>
<keyword evidence="5" id="KW-0436">Ligase</keyword>
<dbReference type="InterPro" id="IPR000415">
    <property type="entry name" value="Nitroreductase-like"/>
</dbReference>
<dbReference type="InterPro" id="IPR020806">
    <property type="entry name" value="PKS_PP-bd"/>
</dbReference>
<dbReference type="SMART" id="SM00823">
    <property type="entry name" value="PKS_PP"/>
    <property type="match status" value="1"/>
</dbReference>
<dbReference type="InterPro" id="IPR045851">
    <property type="entry name" value="AMP-bd_C_sf"/>
</dbReference>
<dbReference type="Gene3D" id="3.40.50.12780">
    <property type="entry name" value="N-terminal domain of ligase-like"/>
    <property type="match status" value="2"/>
</dbReference>
<evidence type="ECO:0000313" key="7">
    <source>
        <dbReference type="EMBL" id="MDP5134756.1"/>
    </source>
</evidence>
<proteinExistence type="predicted"/>
<dbReference type="InterPro" id="IPR042099">
    <property type="entry name" value="ANL_N_sf"/>
</dbReference>
<evidence type="ECO:0000259" key="6">
    <source>
        <dbReference type="PROSITE" id="PS50075"/>
    </source>
</evidence>
<sequence>MSAGKTFNLDEGLIIIMGRKMDIYTTEARLPLTPLQESIWLKEKLSKGVGIYNAPIVVNIEGQIFEAKLEKSLEALIARHQTLTLRFSEYQGRVYQQCGKGDVAVLDKHDLSALSPKQRSLQLIKLIEAIRVAPFDLEQENLIRFALIKMKEQQSVFVIVVHHLISDAWSQEILLSELLEHYYEGDFSRPKPDFDQYAYYVNSMLADNSRWNKKLAQLSEYIADSNCASIAHDYRVHREDIGKTGKKQFFTLEGDIKHKLQKAAIAYGGSLFSTMFSIFALTVHRYSGEREFFIPMAIGNRDKGAWAGLIGCLINQAPLKFTLEPQLRFSDIQSQVSKDMSFVLNDGVCPFELFKSNKAAKLKKPLDISLNFLYQNSTTVVEKVGEELTVFPLRLNTAPTKYDLTASVTEDGDKLSLSFEYCSKSYHTETINTLGQLMCQIAQEVANDMQVALGTLGRVSDTANHFLQGDDVSLQHSSLYAGFRQQCDALPDHLALVQNETQFSYWQLLGLANQVYLAIKQEVDCYPGMRIGLFGNRSPEFIASMLAVNRLRASYVPFADSLPDEVITQRLEVAKIDVLLHLTDKAVGFDFGGKIIDFDTINNIPNIPNCVSQADFSEGEYLSATLDDEIALLFTSGSSGKPKAVCASNRGLLNRIAWQFKHFPLLPSCNVLQKTSVNFVDSLAEIFVPLLSGAISYLFDEQRLHDTLALAKVIEAKRISHITLVPSLLSALLKAPDCMNRIQCLRFIVCSGEVLDERLVQLIEQQLKTAQVVNIYGSTEVSADATYCTVSSDPFRHSVIGTPLTNTTVYVLDQQQQPVPKGAIGEICIQGAGVALGYLDDTSSDNQRFQPCPALTGNAEKLFKSGDLGKINALGQLEYIGRLDNMLKVRGNRFHPNEVENHLQKHPKVREVVCFASSTEKLCVEAAVVPEEPGDIELRNELYAFATKVLPDYMVPNQWHFVSEIPRSSSGKLLRQHVDWTPYLLASTVKEDLSPLQAECLALWQDKLGHQEIKLHDNFFAVGGHSLIATELLYSMNRSLATSITLSDFLENPTPYRVCQKIESAGWRGNNPCNQMYEIAFTPHRQFEEFALLPMQQAYWLGANSHYQTGDVSTSVYFEMDYESLDLTLFEAKLNTLIERHPMLRAVVTPEGKQRVLEKVPFYFVERHNLKDCPEPLLPQRLMRIRHDQIQQVVELTKWPMFSVVASQLNEKKVRIHFQFQMIMIDLFSSQLLMNELGYLYAHPNETLADIGITFRDYVVALQEQLDVGQFDASKVYWQKRIHTLPEGPQLPLRASANKKSKSEFVRKPYKLQAAKWQTIKQRLLTLSVSPTSFLLTTFSNILCYWSRGDEFTINLTQFNRMPWHKDISRVVGDFTSTLLHHFRYDKQRTFEQSLFDVHNLMMRDLAHSFYSGVDVMRDIASSRGGRGHLFPIIFTSVLGIPKSSDEKESVNRLHGNMSYSVTQSSQVWLDFQVAEDREDLVINWDVVEAMFPDGLIDLIFDSYCKYINWLSQEPASWKTSTFCWLNDHVANRKDSPTKLSLDLAVLPDGMRLFDSVLKSAEMYPNHTAVVSASRSLDYRTLVEESLCFARQLKELGIGKGHFVALLMNKDWDVPVAMMGVTLAGAAYIPLDPQWPEERLKLIVNSAPTPVIICQAANGTLGESLARVVRVGQSSDSPLALEQLAAVAPTDLAYVIYTSGTTGQPKGVMIDHRGAVNTIQSINQLFKVDHNDNSLCISSLCFDLSVYDVWGLLACGGTIVMPEDKAITQPWSWSDLLKKYNISIWNSVPALAQLLLDSNAKNEADSLRLCLLSGDWIPLELPNRLKSCYVNADVVSLGGATEASIWSIYFPIDRVHEEWVSIPYGKSLPGQQVMVLDESLYVCPAWKTGNIYIAGVGVAQGYLGNRTLTEQQFIFSAQTDERLYKTGDLGRYMDDGNIEFLGREDNQVKLNGYRIELGEIEKALGSHPLVKDSIVTVLDNNKLVAHMIVQDSASTLDNIPYSVLGDNVLQNPIERLKFKIQRSTAQTGEQQSVALDLQRVAAEQTSDYLRRQSYREFKGRSLRSKQLSAWLGAASKYALQETGNKRHGKAVIDFPVLQRWLSCLVALRIDGFPLQKYRYPSAGHSYAVSVLVSVPVIEGSQVEPGYYQLNAKSGQLHRVGQKQPDEQKIGVWLIGEPEKIVPLYGDWSEKFIHQEAGYMAGLLDCQARVLSLSSSIDIRPVPSELLWSETCIPLAWVGLQTDSGANSWLHSYFLDVMGITVALPEHAHDYVDGRHYVFDHQSKVLLDLPESEPVQEFRLSLHQHPDANYTMQTGWLASGVFAQYLMELAEEFSIGMCPIGQNLPHSLSLNWQMLQNFNGGSLSAEQILHYQITQEPNCAAHEFDSAEYVEHLRRLLPDYLVPSYYRRVEQFPKSVNGKIDRDKLNEQLKDKISLFSSVRPPASASEHMVASIWSQILKTNIDTVGVNFFALGGDSLKATQMVSTLRTELGQDIRLKDLYDHAVLEEFARMLEGHRGVKQDFPLKFAGQLTEVFEPFPLSEMQRSYLLGVQFQEQGKTVSPNSYFEIDYTRIDLGKFENAINALIQRHHMLRSIVVNNTTQRVLRDVPLYKMEGKDIRQHHVSKQQDMLESTRFELSHRVNDPTQWPNINVRYTKHGENVVRIHVSFDLIVADTWSANIIVHDLFRLYMDQANQLQELQISFRDFIQFNQKKCNSKEFNRAQTYWLAKVPNMLDAPMLPMAKHIAQLSNVRFVRRRAEIDAALWRRLQNRVKKIGMTQNSLLVTVFANILRKASLNKSFTLNLTEYNRPGVHPQENWVVGNFTSTLLLECEYLPGLTLIDQIGETCSRILEGKDHGLFSGIEVMRELSKHKGGLSSMPIVFTSALGIMEDEHLFDHSGLELSGNTVFAVTQTPQILFDHQLHTRNGALILVWDTVDEVFDDQILDQMFADYCDQLRLLATHDSAWHQQVQQEEEQTSYLVKEDFPLTHANDAFAEINNIVELALSAVWQEVLQRDEIELEDNFFHLGGSSLQALQILSRIHERYNIELDLQAVLLSPKLRGMVELVSANQVWVKQLELIAELVD</sequence>
<dbReference type="SUPFAM" id="SSF52777">
    <property type="entry name" value="CoA-dependent acyltransferases"/>
    <property type="match status" value="6"/>
</dbReference>
<name>A0ABT9HUH1_9GAMM</name>
<dbReference type="Gene3D" id="1.10.1200.10">
    <property type="entry name" value="ACP-like"/>
    <property type="match status" value="3"/>
</dbReference>
<comment type="pathway">
    <text evidence="2">Siderophore biosynthesis.</text>
</comment>
<evidence type="ECO:0000313" key="8">
    <source>
        <dbReference type="Proteomes" id="UP001231109"/>
    </source>
</evidence>
<keyword evidence="8" id="KW-1185">Reference proteome</keyword>
<dbReference type="SUPFAM" id="SSF47336">
    <property type="entry name" value="ACP-like"/>
    <property type="match status" value="3"/>
</dbReference>
<dbReference type="SUPFAM" id="SSF56801">
    <property type="entry name" value="Acetyl-CoA synthetase-like"/>
    <property type="match status" value="2"/>
</dbReference>
<feature type="domain" description="Carrier" evidence="6">
    <location>
        <begin position="991"/>
        <end position="1066"/>
    </location>
</feature>
<dbReference type="EMBL" id="JAPJDZ010000003">
    <property type="protein sequence ID" value="MDP5134756.1"/>
    <property type="molecule type" value="Genomic_DNA"/>
</dbReference>
<dbReference type="InterPro" id="IPR010071">
    <property type="entry name" value="AA_adenyl_dom"/>
</dbReference>
<organism evidence="7 8">
    <name type="scientific">Rheinheimera baltica</name>
    <dbReference type="NCBI Taxonomy" id="67576"/>
    <lineage>
        <taxon>Bacteria</taxon>
        <taxon>Pseudomonadati</taxon>
        <taxon>Pseudomonadota</taxon>
        <taxon>Gammaproteobacteria</taxon>
        <taxon>Chromatiales</taxon>
        <taxon>Chromatiaceae</taxon>
        <taxon>Rheinheimera</taxon>
    </lineage>
</organism>
<dbReference type="Gene3D" id="3.40.109.10">
    <property type="entry name" value="NADH Oxidase"/>
    <property type="match status" value="1"/>
</dbReference>
<comment type="cofactor">
    <cofactor evidence="1">
        <name>pantetheine 4'-phosphate</name>
        <dbReference type="ChEBI" id="CHEBI:47942"/>
    </cofactor>
</comment>
<dbReference type="PROSITE" id="PS00455">
    <property type="entry name" value="AMP_BINDING"/>
    <property type="match status" value="2"/>
</dbReference>
<dbReference type="InterPro" id="IPR036736">
    <property type="entry name" value="ACP-like_sf"/>
</dbReference>
<dbReference type="InterPro" id="IPR006162">
    <property type="entry name" value="Ppantetheine_attach_site"/>
</dbReference>
<evidence type="ECO:0000256" key="3">
    <source>
        <dbReference type="ARBA" id="ARBA00022450"/>
    </source>
</evidence>
<evidence type="ECO:0000256" key="2">
    <source>
        <dbReference type="ARBA" id="ARBA00004924"/>
    </source>
</evidence>